<reference evidence="1 2" key="1">
    <citation type="journal article" date="2016" name="Genome Biol. Evol.">
        <title>Divergent and convergent evolution of fungal pathogenicity.</title>
        <authorList>
            <person name="Shang Y."/>
            <person name="Xiao G."/>
            <person name="Zheng P."/>
            <person name="Cen K."/>
            <person name="Zhan S."/>
            <person name="Wang C."/>
        </authorList>
    </citation>
    <scope>NUCLEOTIDE SEQUENCE [LARGE SCALE GENOMIC DNA]</scope>
    <source>
        <strain evidence="1 2">ARSEF 2679</strain>
    </source>
</reference>
<proteinExistence type="predicted"/>
<sequence>MPTALEASGMLLQMRLLLWTRQSPAPSQRFKKEATTPQRESENSGALAFPCTTLGEPIYSEGDRAEVVDTADAYVTRMTNAALRKRMELKSSIVQALLDRIISERLQDLRDSATAEIKQKLNDSELEDRVKAALKTKLAPYEALMDDYERLASRLIYHCDTADQLRVRRTKLMDAGVMPPTAASWVSEDIGLIQGRCVILDGDEF</sequence>
<dbReference type="RefSeq" id="XP_018706612.1">
    <property type="nucleotide sequence ID" value="XM_018845905.1"/>
</dbReference>
<gene>
    <name evidence="1" type="ORF">ISF_02299</name>
</gene>
<keyword evidence="2" id="KW-1185">Reference proteome</keyword>
<organism evidence="1 2">
    <name type="scientific">Cordyceps fumosorosea (strain ARSEF 2679)</name>
    <name type="common">Isaria fumosorosea</name>
    <dbReference type="NCBI Taxonomy" id="1081104"/>
    <lineage>
        <taxon>Eukaryota</taxon>
        <taxon>Fungi</taxon>
        <taxon>Dikarya</taxon>
        <taxon>Ascomycota</taxon>
        <taxon>Pezizomycotina</taxon>
        <taxon>Sordariomycetes</taxon>
        <taxon>Hypocreomycetidae</taxon>
        <taxon>Hypocreales</taxon>
        <taxon>Cordycipitaceae</taxon>
        <taxon>Cordyceps</taxon>
    </lineage>
</organism>
<dbReference type="Proteomes" id="UP000076744">
    <property type="component" value="Unassembled WGS sequence"/>
</dbReference>
<comment type="caution">
    <text evidence="1">The sequence shown here is derived from an EMBL/GenBank/DDBJ whole genome shotgun (WGS) entry which is preliminary data.</text>
</comment>
<evidence type="ECO:0000313" key="2">
    <source>
        <dbReference type="Proteomes" id="UP000076744"/>
    </source>
</evidence>
<accession>A0A168BMX8</accession>
<dbReference type="EMBL" id="AZHB01000004">
    <property type="protein sequence ID" value="OAA70325.1"/>
    <property type="molecule type" value="Genomic_DNA"/>
</dbReference>
<evidence type="ECO:0000313" key="1">
    <source>
        <dbReference type="EMBL" id="OAA70325.1"/>
    </source>
</evidence>
<protein>
    <submittedName>
        <fullName evidence="1">Uncharacterized protein</fullName>
    </submittedName>
</protein>
<dbReference type="GeneID" id="30018591"/>
<dbReference type="AlphaFoldDB" id="A0A168BMX8"/>
<name>A0A168BMX8_CORFA</name>